<reference evidence="7 8" key="1">
    <citation type="submission" date="2019-06" db="EMBL/GenBank/DDBJ databases">
        <title>Genomic Encyclopedia of Type Strains, Phase IV (KMG-V): Genome sequencing to study the core and pangenomes of soil and plant-associated prokaryotes.</title>
        <authorList>
            <person name="Whitman W."/>
        </authorList>
    </citation>
    <scope>NUCLEOTIDE SEQUENCE [LARGE SCALE GENOMIC DNA]</scope>
    <source>
        <strain evidence="7 8">BR 510</strain>
    </source>
</reference>
<comment type="caution">
    <text evidence="7">The sequence shown here is derived from an EMBL/GenBank/DDBJ whole genome shotgun (WGS) entry which is preliminary data.</text>
</comment>
<protein>
    <submittedName>
        <fullName evidence="7">Amino acid/amide ABC transporter substrate-binding protein (HAAT family)</fullName>
    </submittedName>
</protein>
<dbReference type="SUPFAM" id="SSF53822">
    <property type="entry name" value="Periplasmic binding protein-like I"/>
    <property type="match status" value="1"/>
</dbReference>
<keyword evidence="4" id="KW-0029">Amino-acid transport</keyword>
<dbReference type="Pfam" id="PF13458">
    <property type="entry name" value="Peripla_BP_6"/>
    <property type="match status" value="1"/>
</dbReference>
<evidence type="ECO:0000313" key="8">
    <source>
        <dbReference type="Proteomes" id="UP000319949"/>
    </source>
</evidence>
<dbReference type="PANTHER" id="PTHR47235">
    <property type="entry name" value="BLR6548 PROTEIN"/>
    <property type="match status" value="1"/>
</dbReference>
<keyword evidence="2" id="KW-0813">Transport</keyword>
<dbReference type="AlphaFoldDB" id="A0A560EB48"/>
<dbReference type="InterPro" id="IPR028082">
    <property type="entry name" value="Peripla_BP_I"/>
</dbReference>
<accession>A0A560EB48</accession>
<dbReference type="CDD" id="cd06343">
    <property type="entry name" value="PBP1_ABC_ligand_binding-like"/>
    <property type="match status" value="1"/>
</dbReference>
<dbReference type="Proteomes" id="UP000319949">
    <property type="component" value="Unassembled WGS sequence"/>
</dbReference>
<evidence type="ECO:0000313" key="7">
    <source>
        <dbReference type="EMBL" id="TWB06580.1"/>
    </source>
</evidence>
<feature type="chain" id="PRO_5021887409" evidence="5">
    <location>
        <begin position="25"/>
        <end position="399"/>
    </location>
</feature>
<dbReference type="InterPro" id="IPR028081">
    <property type="entry name" value="Leu-bd"/>
</dbReference>
<evidence type="ECO:0000256" key="2">
    <source>
        <dbReference type="ARBA" id="ARBA00022448"/>
    </source>
</evidence>
<dbReference type="RefSeq" id="WP_063686627.1">
    <property type="nucleotide sequence ID" value="NZ_LVEM01000002.1"/>
</dbReference>
<keyword evidence="3 5" id="KW-0732">Signal</keyword>
<evidence type="ECO:0000256" key="4">
    <source>
        <dbReference type="ARBA" id="ARBA00022970"/>
    </source>
</evidence>
<dbReference type="PANTHER" id="PTHR47235:SF1">
    <property type="entry name" value="BLR6548 PROTEIN"/>
    <property type="match status" value="1"/>
</dbReference>
<evidence type="ECO:0000259" key="6">
    <source>
        <dbReference type="Pfam" id="PF13458"/>
    </source>
</evidence>
<dbReference type="OrthoDB" id="9791590at2"/>
<sequence>MSKSLGTFGLAVSALALTCLPAVAQTKVTNDGISATEIVIGTHQDLSGPIKGWGVPVSNGMKMAVEEVNAAGGINGRKIRLVVEDSGYDPKKAVLASQKLIERDKIFAMVGPMGSPTVLAAQDILLDAGVLQLFPLTAAEFTFKFDPAKPQERLKFNNLLPYVESTRAALKYMIEAKNFKKPCIMHQDDEYGKNVLDGFNQQLAAMKMQPASVTSYKRGASDFSAQVAKMKSDGCDLVVLGAVLREPIGTMTEAKKLGWEVTFLGATPVNVLEVPALGKDVVEGLYAASNFEIPYEDTAKGKVKDWLVNYKKMFNADANTQAIIGYNAVMTFAHYANKAGKDLTGQKMLDALESGDKFQDIFNSPPTVFSKTNHLATTITQVQQVKNGRWVLVKDNLMF</sequence>
<dbReference type="STRING" id="1803665.GCA_001641335_03650"/>
<evidence type="ECO:0000256" key="5">
    <source>
        <dbReference type="SAM" id="SignalP"/>
    </source>
</evidence>
<dbReference type="GO" id="GO:0006865">
    <property type="term" value="P:amino acid transport"/>
    <property type="evidence" value="ECO:0007669"/>
    <property type="project" value="UniProtKB-KW"/>
</dbReference>
<evidence type="ECO:0000256" key="1">
    <source>
        <dbReference type="ARBA" id="ARBA00010062"/>
    </source>
</evidence>
<keyword evidence="8" id="KW-1185">Reference proteome</keyword>
<gene>
    <name evidence="7" type="ORF">FBZ96_101393</name>
</gene>
<dbReference type="PRINTS" id="PR00337">
    <property type="entry name" value="LEUILEVALBP"/>
</dbReference>
<organism evidence="7 8">
    <name type="scientific">Bradyrhizobium stylosanthis</name>
    <dbReference type="NCBI Taxonomy" id="1803665"/>
    <lineage>
        <taxon>Bacteria</taxon>
        <taxon>Pseudomonadati</taxon>
        <taxon>Pseudomonadota</taxon>
        <taxon>Alphaproteobacteria</taxon>
        <taxon>Hyphomicrobiales</taxon>
        <taxon>Nitrobacteraceae</taxon>
        <taxon>Bradyrhizobium</taxon>
    </lineage>
</organism>
<proteinExistence type="inferred from homology"/>
<comment type="similarity">
    <text evidence="1">Belongs to the leucine-binding protein family.</text>
</comment>
<dbReference type="EMBL" id="VITK01000001">
    <property type="protein sequence ID" value="TWB06580.1"/>
    <property type="molecule type" value="Genomic_DNA"/>
</dbReference>
<dbReference type="Gene3D" id="3.40.50.2300">
    <property type="match status" value="2"/>
</dbReference>
<dbReference type="InterPro" id="IPR000709">
    <property type="entry name" value="Leu_Ile_Val-bd"/>
</dbReference>
<feature type="signal peptide" evidence="5">
    <location>
        <begin position="1"/>
        <end position="24"/>
    </location>
</feature>
<name>A0A560EB48_9BRAD</name>
<evidence type="ECO:0000256" key="3">
    <source>
        <dbReference type="ARBA" id="ARBA00022729"/>
    </source>
</evidence>
<feature type="domain" description="Leucine-binding protein" evidence="6">
    <location>
        <begin position="37"/>
        <end position="388"/>
    </location>
</feature>